<dbReference type="InterPro" id="IPR011263">
    <property type="entry name" value="DNA-dir_RNA_pol_RpoA/D/Rpb3"/>
</dbReference>
<dbReference type="InterPro" id="IPR036643">
    <property type="entry name" value="RNApol_insert_sf"/>
</dbReference>
<evidence type="ECO:0000256" key="11">
    <source>
        <dbReference type="HAMAP-Rule" id="MF_00059"/>
    </source>
</evidence>
<keyword evidence="7 11" id="KW-0804">Transcription</keyword>
<dbReference type="InterPro" id="IPR011773">
    <property type="entry name" value="DNA-dir_RpoA"/>
</dbReference>
<accession>A0A1F7L037</accession>
<dbReference type="SMART" id="SM00662">
    <property type="entry name" value="RPOLD"/>
    <property type="match status" value="1"/>
</dbReference>
<dbReference type="Proteomes" id="UP000177050">
    <property type="component" value="Unassembled WGS sequence"/>
</dbReference>
<evidence type="ECO:0000256" key="1">
    <source>
        <dbReference type="ARBA" id="ARBA00007123"/>
    </source>
</evidence>
<comment type="caution">
    <text evidence="13">The sequence shown here is derived from an EMBL/GenBank/DDBJ whole genome shotgun (WGS) entry which is preliminary data.</text>
</comment>
<dbReference type="Pfam" id="PF01000">
    <property type="entry name" value="RNA_pol_A_bac"/>
    <property type="match status" value="1"/>
</dbReference>
<dbReference type="GO" id="GO:0005737">
    <property type="term" value="C:cytoplasm"/>
    <property type="evidence" value="ECO:0007669"/>
    <property type="project" value="UniProtKB-ARBA"/>
</dbReference>
<evidence type="ECO:0000259" key="12">
    <source>
        <dbReference type="SMART" id="SM00662"/>
    </source>
</evidence>
<dbReference type="GO" id="GO:0006351">
    <property type="term" value="P:DNA-templated transcription"/>
    <property type="evidence" value="ECO:0007669"/>
    <property type="project" value="UniProtKB-UniRule"/>
</dbReference>
<evidence type="ECO:0000256" key="10">
    <source>
        <dbReference type="ARBA" id="ARBA00048552"/>
    </source>
</evidence>
<comment type="similarity">
    <text evidence="1 11">Belongs to the RNA polymerase alpha chain family.</text>
</comment>
<dbReference type="SUPFAM" id="SSF56553">
    <property type="entry name" value="Insert subdomain of RNA polymerase alpha subunit"/>
    <property type="match status" value="1"/>
</dbReference>
<organism evidence="13 14">
    <name type="scientific">Candidatus Roizmanbacteria bacterium RIFOXYD1_FULL_38_12</name>
    <dbReference type="NCBI Taxonomy" id="1802093"/>
    <lineage>
        <taxon>Bacteria</taxon>
        <taxon>Candidatus Roizmaniibacteriota</taxon>
    </lineage>
</organism>
<evidence type="ECO:0000256" key="7">
    <source>
        <dbReference type="ARBA" id="ARBA00023163"/>
    </source>
</evidence>
<feature type="region of interest" description="Alpha C-terminal domain (alpha-CTD)" evidence="11">
    <location>
        <begin position="242"/>
        <end position="309"/>
    </location>
</feature>
<comment type="domain">
    <text evidence="11">The N-terminal domain is essential for RNAP assembly and basal transcription, whereas the C-terminal domain is involved in interaction with transcriptional regulators and with upstream promoter elements.</text>
</comment>
<dbReference type="GO" id="GO:0003677">
    <property type="term" value="F:DNA binding"/>
    <property type="evidence" value="ECO:0007669"/>
    <property type="project" value="UniProtKB-UniRule"/>
</dbReference>
<comment type="function">
    <text evidence="11">DNA-dependent RNA polymerase catalyzes the transcription of DNA into RNA using the four ribonucleoside triphosphates as substrates.</text>
</comment>
<dbReference type="Pfam" id="PF03118">
    <property type="entry name" value="RNA_pol_A_CTD"/>
    <property type="match status" value="1"/>
</dbReference>
<evidence type="ECO:0000256" key="2">
    <source>
        <dbReference type="ARBA" id="ARBA00012418"/>
    </source>
</evidence>
<dbReference type="HAMAP" id="MF_00059">
    <property type="entry name" value="RNApol_bact_RpoA"/>
    <property type="match status" value="1"/>
</dbReference>
<evidence type="ECO:0000256" key="9">
    <source>
        <dbReference type="ARBA" id="ARBA00033070"/>
    </source>
</evidence>
<feature type="region of interest" description="Alpha N-terminal domain (alpha-NTD)" evidence="11">
    <location>
        <begin position="1"/>
        <end position="222"/>
    </location>
</feature>
<dbReference type="GO" id="GO:0046983">
    <property type="term" value="F:protein dimerization activity"/>
    <property type="evidence" value="ECO:0007669"/>
    <property type="project" value="InterPro"/>
</dbReference>
<sequence length="309" mass="34112">MLTPNFSTKKMQSTSDYEQFVLEPLAPSFGQTMGNSLRRTLLSSLKGAAIVGVKIDDVPHLFSSLKGVKETALEIVLNLKLIKFKLTGEGSFKVKISKKGIGKVYAKDIEGEAEVVSEDLYIAEITDAKGKLEIEAIVEEGYGYILAEEQQTKEFGYIAIDSSFSPVKKVNFKTEGARVGRKTNFDRLILDIWTDGSITPEEALKQSAKTLTTQFNHILTVESTTSGATPGEAKTSEVKAEIDKKFYDLIIDELNLPSRVVNALLRENIETVADLIKIGEDKLVVFKGLGKKSIELIKDELKKLGVQWS</sequence>
<evidence type="ECO:0000256" key="3">
    <source>
        <dbReference type="ARBA" id="ARBA00015972"/>
    </source>
</evidence>
<evidence type="ECO:0000256" key="8">
    <source>
        <dbReference type="ARBA" id="ARBA00032524"/>
    </source>
</evidence>
<dbReference type="GO" id="GO:0000428">
    <property type="term" value="C:DNA-directed RNA polymerase complex"/>
    <property type="evidence" value="ECO:0007669"/>
    <property type="project" value="UniProtKB-KW"/>
</dbReference>
<dbReference type="SUPFAM" id="SSF55257">
    <property type="entry name" value="RBP11-like subunits of RNA polymerase"/>
    <property type="match status" value="1"/>
</dbReference>
<dbReference type="EMBL" id="MGBR01000001">
    <property type="protein sequence ID" value="OGK73404.1"/>
    <property type="molecule type" value="Genomic_DNA"/>
</dbReference>
<feature type="domain" description="DNA-directed RNA polymerase RpoA/D/Rpb3-type" evidence="12">
    <location>
        <begin position="17"/>
        <end position="221"/>
    </location>
</feature>
<evidence type="ECO:0000256" key="4">
    <source>
        <dbReference type="ARBA" id="ARBA00022478"/>
    </source>
</evidence>
<comment type="catalytic activity">
    <reaction evidence="10 11">
        <text>RNA(n) + a ribonucleoside 5'-triphosphate = RNA(n+1) + diphosphate</text>
        <dbReference type="Rhea" id="RHEA:21248"/>
        <dbReference type="Rhea" id="RHEA-COMP:14527"/>
        <dbReference type="Rhea" id="RHEA-COMP:17342"/>
        <dbReference type="ChEBI" id="CHEBI:33019"/>
        <dbReference type="ChEBI" id="CHEBI:61557"/>
        <dbReference type="ChEBI" id="CHEBI:140395"/>
        <dbReference type="EC" id="2.7.7.6"/>
    </reaction>
</comment>
<dbReference type="Gene3D" id="2.170.120.12">
    <property type="entry name" value="DNA-directed RNA polymerase, insert domain"/>
    <property type="match status" value="1"/>
</dbReference>
<dbReference type="GO" id="GO:0003899">
    <property type="term" value="F:DNA-directed RNA polymerase activity"/>
    <property type="evidence" value="ECO:0007669"/>
    <property type="project" value="UniProtKB-UniRule"/>
</dbReference>
<dbReference type="EC" id="2.7.7.6" evidence="2 11"/>
<dbReference type="NCBIfam" id="TIGR02027">
    <property type="entry name" value="rpoA"/>
    <property type="match status" value="1"/>
</dbReference>
<dbReference type="AlphaFoldDB" id="A0A1F7L037"/>
<evidence type="ECO:0000313" key="14">
    <source>
        <dbReference type="Proteomes" id="UP000177050"/>
    </source>
</evidence>
<proteinExistence type="inferred from homology"/>
<keyword evidence="6 11" id="KW-0548">Nucleotidyltransferase</keyword>
<dbReference type="InterPro" id="IPR011262">
    <property type="entry name" value="DNA-dir_RNA_pol_insert"/>
</dbReference>
<comment type="subunit">
    <text evidence="11">Homodimer. The RNAP catalytic core consists of 2 alpha, 1 beta, 1 beta' and 1 omega subunit. When a sigma factor is associated with the core the holoenzyme is formed, which can initiate transcription.</text>
</comment>
<evidence type="ECO:0000256" key="6">
    <source>
        <dbReference type="ARBA" id="ARBA00022695"/>
    </source>
</evidence>
<dbReference type="CDD" id="cd06928">
    <property type="entry name" value="RNAP_alpha_NTD"/>
    <property type="match status" value="1"/>
</dbReference>
<name>A0A1F7L037_9BACT</name>
<dbReference type="SUPFAM" id="SSF47789">
    <property type="entry name" value="C-terminal domain of RNA polymerase alpha subunit"/>
    <property type="match status" value="1"/>
</dbReference>
<dbReference type="Pfam" id="PF01193">
    <property type="entry name" value="RNA_pol_L"/>
    <property type="match status" value="1"/>
</dbReference>
<keyword evidence="5 11" id="KW-0808">Transferase</keyword>
<dbReference type="Gene3D" id="3.30.1360.10">
    <property type="entry name" value="RNA polymerase, RBP11-like subunit"/>
    <property type="match status" value="1"/>
</dbReference>
<reference evidence="13 14" key="1">
    <citation type="journal article" date="2016" name="Nat. Commun.">
        <title>Thousands of microbial genomes shed light on interconnected biogeochemical processes in an aquifer system.</title>
        <authorList>
            <person name="Anantharaman K."/>
            <person name="Brown C.T."/>
            <person name="Hug L.A."/>
            <person name="Sharon I."/>
            <person name="Castelle C.J."/>
            <person name="Probst A.J."/>
            <person name="Thomas B.C."/>
            <person name="Singh A."/>
            <person name="Wilkins M.J."/>
            <person name="Karaoz U."/>
            <person name="Brodie E.L."/>
            <person name="Williams K.H."/>
            <person name="Hubbard S.S."/>
            <person name="Banfield J.F."/>
        </authorList>
    </citation>
    <scope>NUCLEOTIDE SEQUENCE [LARGE SCALE GENOMIC DNA]</scope>
</reference>
<gene>
    <name evidence="11" type="primary">rpoA</name>
    <name evidence="13" type="ORF">A3K52_01250</name>
</gene>
<dbReference type="Gene3D" id="1.10.150.20">
    <property type="entry name" value="5' to 3' exonuclease, C-terminal subdomain"/>
    <property type="match status" value="1"/>
</dbReference>
<dbReference type="FunFam" id="2.170.120.12:FF:000001">
    <property type="entry name" value="DNA-directed RNA polymerase subunit alpha"/>
    <property type="match status" value="1"/>
</dbReference>
<dbReference type="InterPro" id="IPR011260">
    <property type="entry name" value="RNAP_asu_C"/>
</dbReference>
<dbReference type="InterPro" id="IPR036603">
    <property type="entry name" value="RBP11-like"/>
</dbReference>
<evidence type="ECO:0000313" key="13">
    <source>
        <dbReference type="EMBL" id="OGK73404.1"/>
    </source>
</evidence>
<keyword evidence="4 11" id="KW-0240">DNA-directed RNA polymerase</keyword>
<protein>
    <recommendedName>
        <fullName evidence="3 11">DNA-directed RNA polymerase subunit alpha</fullName>
        <shortName evidence="11">RNAP subunit alpha</shortName>
        <ecNumber evidence="2 11">2.7.7.6</ecNumber>
    </recommendedName>
    <alternativeName>
        <fullName evidence="9 11">RNA polymerase subunit alpha</fullName>
    </alternativeName>
    <alternativeName>
        <fullName evidence="8 11">Transcriptase subunit alpha</fullName>
    </alternativeName>
</protein>
<dbReference type="NCBIfam" id="NF003519">
    <property type="entry name" value="PRK05182.2-5"/>
    <property type="match status" value="1"/>
</dbReference>
<evidence type="ECO:0000256" key="5">
    <source>
        <dbReference type="ARBA" id="ARBA00022679"/>
    </source>
</evidence>